<comment type="caution">
    <text evidence="2">The sequence shown here is derived from an EMBL/GenBank/DDBJ whole genome shotgun (WGS) entry which is preliminary data.</text>
</comment>
<organism evidence="2 3">
    <name type="scientific">Bullifex porci</name>
    <dbReference type="NCBI Taxonomy" id="2606638"/>
    <lineage>
        <taxon>Bacteria</taxon>
        <taxon>Pseudomonadati</taxon>
        <taxon>Spirochaetota</taxon>
        <taxon>Spirochaetia</taxon>
        <taxon>Spirochaetales</taxon>
        <taxon>Spirochaetaceae</taxon>
        <taxon>Bullifex</taxon>
    </lineage>
</organism>
<proteinExistence type="predicted"/>
<protein>
    <submittedName>
        <fullName evidence="2">Transposase</fullName>
    </submittedName>
</protein>
<dbReference type="EMBL" id="VUNN01000014">
    <property type="protein sequence ID" value="MSU06607.1"/>
    <property type="molecule type" value="Genomic_DNA"/>
</dbReference>
<evidence type="ECO:0000313" key="2">
    <source>
        <dbReference type="EMBL" id="MSU06607.1"/>
    </source>
</evidence>
<evidence type="ECO:0000259" key="1">
    <source>
        <dbReference type="Pfam" id="PF13751"/>
    </source>
</evidence>
<evidence type="ECO:0000313" key="3">
    <source>
        <dbReference type="Proteomes" id="UP000460549"/>
    </source>
</evidence>
<sequence length="434" mass="49620">MIKPDADLIFATVTSKIMKEQSLLMDDCFIDGTKIEADANKFKFVWKPITFHKRLGEKARNLIRIAGLSEADDNPGGLITSVYLANRLRELHDRIMSLNDADETNRLVKMAENLEAYLMKACEYEENERICGPNRNSYYKTDHDATAMCLKRDYYSGLGSNMHAAYQVQSAVCCGYICSYAVTQDRSDTYCFIPTLERFRKMHGFYPSRVCADAGYGCLDNYRFCDDNGITAFIKYMSWEGESTGRRPAVYELNDDDTITCLGNRKGQEVSIPDRHPKKAGSVFYRVNGCTGCDFMPYCRQFMTEKVADFKIFEVNRDFIRYKQQARDILLSVEGIEMRVNRSCQVEGCFGIMKQDFSYDRFRRTGLERVATELMLTALGMNIRKYMRNVAAPKVWTAPEGTVPQVFKKPSAKRLANRIAKKKPLQPKAGQKGL</sequence>
<dbReference type="PANTHER" id="PTHR33408">
    <property type="entry name" value="TRANSPOSASE"/>
    <property type="match status" value="1"/>
</dbReference>
<dbReference type="PANTHER" id="PTHR33408:SF2">
    <property type="entry name" value="TRANSPOSASE DDE DOMAIN-CONTAINING PROTEIN"/>
    <property type="match status" value="1"/>
</dbReference>
<keyword evidence="3" id="KW-1185">Reference proteome</keyword>
<dbReference type="InterPro" id="IPR025668">
    <property type="entry name" value="Tnp_DDE_dom"/>
</dbReference>
<dbReference type="Pfam" id="PF13751">
    <property type="entry name" value="DDE_Tnp_1_6"/>
    <property type="match status" value="1"/>
</dbReference>
<reference evidence="2 3" key="1">
    <citation type="submission" date="2019-08" db="EMBL/GenBank/DDBJ databases">
        <title>In-depth cultivation of the pig gut microbiome towards novel bacterial diversity and tailored functional studies.</title>
        <authorList>
            <person name="Wylensek D."/>
            <person name="Hitch T.C.A."/>
            <person name="Clavel T."/>
        </authorList>
    </citation>
    <scope>NUCLEOTIDE SEQUENCE [LARGE SCALE GENOMIC DNA]</scope>
    <source>
        <strain evidence="2 3">NM-380-WT-3C1</strain>
    </source>
</reference>
<name>A0A7X2TR97_9SPIO</name>
<dbReference type="Proteomes" id="UP000460549">
    <property type="component" value="Unassembled WGS sequence"/>
</dbReference>
<gene>
    <name evidence="2" type="ORF">FYJ80_07435</name>
</gene>
<accession>A0A7X2TR97</accession>
<dbReference type="AlphaFoldDB" id="A0A7X2TR97"/>
<feature type="domain" description="Transposase DDE" evidence="1">
    <location>
        <begin position="279"/>
        <end position="386"/>
    </location>
</feature>